<comment type="caution">
    <text evidence="1">The sequence shown here is derived from an EMBL/GenBank/DDBJ whole genome shotgun (WGS) entry which is preliminary data.</text>
</comment>
<sequence>MSAVAEIPENRVFRLDAVRLRLDEAEHPWIVANRSAVEAHWAREEVERPWLFNGTVILHRDLQFDDGVIHGVSHRAPYAGLLHLIRTWNAQDGEAAEKADAGISAWHLFGSAIILSSDGVMLLIRMAPRTANSGKVYAPAGSLDSSDIDGGWIDVDGSILREAHEETGEALSSARAEEHLLGWRSGGFVSIFRRFVLPEPADTIVERMRAHIAVAAEQEVDDIVIVRNSDDLGEAVPLYMRALIDFHFDR</sequence>
<reference evidence="1 2" key="1">
    <citation type="submission" date="2007-10" db="EMBL/GenBank/DDBJ databases">
        <authorList>
            <person name="Wagner-Dobler I."/>
            <person name="Ferriera S."/>
            <person name="Johnson J."/>
            <person name="Kravitz S."/>
            <person name="Beeson K."/>
            <person name="Sutton G."/>
            <person name="Rogers Y.-H."/>
            <person name="Friedman R."/>
            <person name="Frazier M."/>
            <person name="Venter J.C."/>
        </authorList>
    </citation>
    <scope>NUCLEOTIDE SEQUENCE [LARGE SCALE GENOMIC DNA]</scope>
    <source>
        <strain evidence="1 2">DFL-43</strain>
    </source>
</reference>
<accession>A9DC54</accession>
<reference evidence="1 2" key="2">
    <citation type="submission" date="2012-06" db="EMBL/GenBank/DDBJ databases">
        <authorList>
            <person name="Fiebig A."/>
        </authorList>
    </citation>
    <scope>NUCLEOTIDE SEQUENCE [LARGE SCALE GENOMIC DNA]</scope>
    <source>
        <strain evidence="1 2">DFL-43</strain>
    </source>
</reference>
<dbReference type="AlphaFoldDB" id="A9DC54"/>
<evidence type="ECO:0000313" key="2">
    <source>
        <dbReference type="Proteomes" id="UP000004291"/>
    </source>
</evidence>
<dbReference type="STRING" id="411684.HPDFL43_12863"/>
<dbReference type="EMBL" id="ABIA03000004">
    <property type="protein sequence ID" value="EDQ32360.2"/>
    <property type="molecule type" value="Genomic_DNA"/>
</dbReference>
<dbReference type="InterPro" id="IPR015797">
    <property type="entry name" value="NUDIX_hydrolase-like_dom_sf"/>
</dbReference>
<dbReference type="HOGENOM" id="CLU_097891_0_0_5"/>
<dbReference type="Proteomes" id="UP000004291">
    <property type="component" value="Chromosome"/>
</dbReference>
<evidence type="ECO:0000313" key="1">
    <source>
        <dbReference type="EMBL" id="EDQ32360.2"/>
    </source>
</evidence>
<name>A9DC54_HOEPD</name>
<dbReference type="SUPFAM" id="SSF55811">
    <property type="entry name" value="Nudix"/>
    <property type="match status" value="1"/>
</dbReference>
<organism evidence="1 2">
    <name type="scientific">Hoeflea phototrophica (strain DSM 17068 / NCIMB 14078 / DFL-43)</name>
    <dbReference type="NCBI Taxonomy" id="411684"/>
    <lineage>
        <taxon>Bacteria</taxon>
        <taxon>Pseudomonadati</taxon>
        <taxon>Pseudomonadota</taxon>
        <taxon>Alphaproteobacteria</taxon>
        <taxon>Hyphomicrobiales</taxon>
        <taxon>Rhizobiaceae</taxon>
        <taxon>Hoeflea</taxon>
    </lineage>
</organism>
<gene>
    <name evidence="1" type="ORF">HPDFL43_12863</name>
</gene>
<keyword evidence="2" id="KW-1185">Reference proteome</keyword>
<proteinExistence type="predicted"/>
<evidence type="ECO:0008006" key="3">
    <source>
        <dbReference type="Google" id="ProtNLM"/>
    </source>
</evidence>
<dbReference type="eggNOG" id="COG0494">
    <property type="taxonomic scope" value="Bacteria"/>
</dbReference>
<protein>
    <recommendedName>
        <fullName evidence="3">NTP pyrophosphohydrolase including oxidative damage repair enzyme</fullName>
    </recommendedName>
</protein>